<evidence type="ECO:0000313" key="2">
    <source>
        <dbReference type="Proteomes" id="UP000095281"/>
    </source>
</evidence>
<dbReference type="WBParaSite" id="MhA1_Contig1573.frz3.gene11">
    <property type="protein sequence ID" value="MhA1_Contig1573.frz3.gene11"/>
    <property type="gene ID" value="MhA1_Contig1573.frz3.gene11"/>
</dbReference>
<sequence>MPINLHKRLGELKMANNNKSKNMKGKVYSVNPLSLLIEKTINKNKNENENEKEELTQEQKDLVNSFTVELDKIIYKDVEKNIEEENAEEENDENENKNIEEEKNVGMEIVENKNILEELPKGLNLNDLENIKMIAKFMNKLTLHEQRKNNFPKAIKLLIALHESDRIIENKNKLCNVKLIYAKESKEEVEESLRNILNIKKAKI</sequence>
<accession>A0A1I8B8Z4</accession>
<feature type="coiled-coil region" evidence="1">
    <location>
        <begin position="38"/>
        <end position="104"/>
    </location>
</feature>
<proteinExistence type="predicted"/>
<name>A0A1I8B8Z4_MELHA</name>
<reference evidence="3" key="1">
    <citation type="submission" date="2016-11" db="UniProtKB">
        <authorList>
            <consortium name="WormBaseParasite"/>
        </authorList>
    </citation>
    <scope>IDENTIFICATION</scope>
</reference>
<keyword evidence="1" id="KW-0175">Coiled coil</keyword>
<dbReference type="AlphaFoldDB" id="A0A1I8B8Z4"/>
<evidence type="ECO:0000256" key="1">
    <source>
        <dbReference type="SAM" id="Coils"/>
    </source>
</evidence>
<protein>
    <submittedName>
        <fullName evidence="3">Uncharacterized protein</fullName>
    </submittedName>
</protein>
<dbReference type="Proteomes" id="UP000095281">
    <property type="component" value="Unplaced"/>
</dbReference>
<evidence type="ECO:0000313" key="3">
    <source>
        <dbReference type="WBParaSite" id="MhA1_Contig1573.frz3.gene11"/>
    </source>
</evidence>
<keyword evidence="2" id="KW-1185">Reference proteome</keyword>
<organism evidence="2 3">
    <name type="scientific">Meloidogyne hapla</name>
    <name type="common">Root-knot nematode worm</name>
    <dbReference type="NCBI Taxonomy" id="6305"/>
    <lineage>
        <taxon>Eukaryota</taxon>
        <taxon>Metazoa</taxon>
        <taxon>Ecdysozoa</taxon>
        <taxon>Nematoda</taxon>
        <taxon>Chromadorea</taxon>
        <taxon>Rhabditida</taxon>
        <taxon>Tylenchina</taxon>
        <taxon>Tylenchomorpha</taxon>
        <taxon>Tylenchoidea</taxon>
        <taxon>Meloidogynidae</taxon>
        <taxon>Meloidogyninae</taxon>
        <taxon>Meloidogyne</taxon>
    </lineage>
</organism>